<dbReference type="PROSITE" id="PS00671">
    <property type="entry name" value="D_2_HYDROXYACID_DH_3"/>
    <property type="match status" value="1"/>
</dbReference>
<evidence type="ECO:0000256" key="3">
    <source>
        <dbReference type="ARBA" id="ARBA00023027"/>
    </source>
</evidence>
<evidence type="ECO:0000259" key="6">
    <source>
        <dbReference type="Pfam" id="PF02826"/>
    </source>
</evidence>
<sequence>MKIVAVFPETPPNEKNSPLLSAEKALNLPSFFSGTGHEIVVLTDPGELDSRLEDMSVFICSPFYPAYLTRDRIERAGQLNLVITAGVGSDHIDLEAARKHHISVVEVTGCNVVSVAEHTVMSILILLRDFLEGHRQVVQGEWNLPKIGARAHDLEGKTVGIVGFGRIGQLVAERLSPFQVRIVHYDPLHPVSLHGSEPVSLEELIKTSDIVTIHTPLTKYTDGSFNRELLSYMKKGAYLINTARGKIVETDALLEALETGHLAGYAGDVWYPQPAPGDHPWRTMPNHAMTIHYSGMTLEAQQRIADGVKDILIRFIHNIPMKPENVIVENGIIKNTSYRVK</sequence>
<dbReference type="GO" id="GO:0016616">
    <property type="term" value="F:oxidoreductase activity, acting on the CH-OH group of donors, NAD or NADP as acceptor"/>
    <property type="evidence" value="ECO:0007669"/>
    <property type="project" value="InterPro"/>
</dbReference>
<dbReference type="PANTHER" id="PTHR42938:SF9">
    <property type="entry name" value="FORMATE DEHYDROGENASE 1"/>
    <property type="match status" value="1"/>
</dbReference>
<evidence type="ECO:0000256" key="2">
    <source>
        <dbReference type="ARBA" id="ARBA00023002"/>
    </source>
</evidence>
<keyword evidence="2 4" id="KW-0560">Oxidoreductase</keyword>
<keyword evidence="3" id="KW-0520">NAD</keyword>
<dbReference type="Pfam" id="PF02826">
    <property type="entry name" value="2-Hacid_dh_C"/>
    <property type="match status" value="1"/>
</dbReference>
<comment type="caution">
    <text evidence="7">The sequence shown here is derived from an EMBL/GenBank/DDBJ whole genome shotgun (WGS) entry which is preliminary data.</text>
</comment>
<gene>
    <name evidence="7" type="ORF">H2C83_15980</name>
</gene>
<comment type="similarity">
    <text evidence="1 4">Belongs to the D-isomer specific 2-hydroxyacid dehydrogenase family.</text>
</comment>
<feature type="domain" description="D-isomer specific 2-hydroxyacid dehydrogenase NAD-binding" evidence="6">
    <location>
        <begin position="121"/>
        <end position="293"/>
    </location>
</feature>
<dbReference type="Proteomes" id="UP000538292">
    <property type="component" value="Unassembled WGS sequence"/>
</dbReference>
<dbReference type="InterPro" id="IPR029753">
    <property type="entry name" value="D-isomer_DH_CS"/>
</dbReference>
<dbReference type="InterPro" id="IPR006139">
    <property type="entry name" value="D-isomer_2_OHA_DH_cat_dom"/>
</dbReference>
<evidence type="ECO:0000313" key="7">
    <source>
        <dbReference type="EMBL" id="MBA4603768.1"/>
    </source>
</evidence>
<evidence type="ECO:0000313" key="8">
    <source>
        <dbReference type="Proteomes" id="UP000538292"/>
    </source>
</evidence>
<dbReference type="RefSeq" id="WP_181742241.1">
    <property type="nucleotide sequence ID" value="NZ_JACEOL010000067.1"/>
</dbReference>
<protein>
    <submittedName>
        <fullName evidence="7">NAD-dependent formate dehydrogenase</fullName>
    </submittedName>
</protein>
<dbReference type="PROSITE" id="PS00065">
    <property type="entry name" value="D_2_HYDROXYACID_DH_1"/>
    <property type="match status" value="1"/>
</dbReference>
<dbReference type="InterPro" id="IPR006140">
    <property type="entry name" value="D-isomer_DH_NAD-bd"/>
</dbReference>
<dbReference type="GO" id="GO:0051287">
    <property type="term" value="F:NAD binding"/>
    <property type="evidence" value="ECO:0007669"/>
    <property type="project" value="InterPro"/>
</dbReference>
<dbReference type="AlphaFoldDB" id="A0A7W1XUY8"/>
<name>A0A7W1XUY8_9BACL</name>
<evidence type="ECO:0000259" key="5">
    <source>
        <dbReference type="Pfam" id="PF00389"/>
    </source>
</evidence>
<accession>A0A7W1XUY8</accession>
<dbReference type="SUPFAM" id="SSF52283">
    <property type="entry name" value="Formate/glycerate dehydrogenase catalytic domain-like"/>
    <property type="match status" value="1"/>
</dbReference>
<dbReference type="InterPro" id="IPR036291">
    <property type="entry name" value="NAD(P)-bd_dom_sf"/>
</dbReference>
<evidence type="ECO:0000256" key="4">
    <source>
        <dbReference type="RuleBase" id="RU003719"/>
    </source>
</evidence>
<dbReference type="PANTHER" id="PTHR42938">
    <property type="entry name" value="FORMATE DEHYDROGENASE 1"/>
    <property type="match status" value="1"/>
</dbReference>
<dbReference type="Gene3D" id="3.40.50.720">
    <property type="entry name" value="NAD(P)-binding Rossmann-like Domain"/>
    <property type="match status" value="2"/>
</dbReference>
<dbReference type="SUPFAM" id="SSF51735">
    <property type="entry name" value="NAD(P)-binding Rossmann-fold domains"/>
    <property type="match status" value="1"/>
</dbReference>
<dbReference type="NCBIfam" id="NF005750">
    <property type="entry name" value="PRK07574.1"/>
    <property type="match status" value="1"/>
</dbReference>
<feature type="domain" description="D-isomer specific 2-hydroxyacid dehydrogenase catalytic" evidence="5">
    <location>
        <begin position="47"/>
        <end position="321"/>
    </location>
</feature>
<keyword evidence="8" id="KW-1185">Reference proteome</keyword>
<organism evidence="7 8">
    <name type="scientific">Thermoactinomyces mirandus</name>
    <dbReference type="NCBI Taxonomy" id="2756294"/>
    <lineage>
        <taxon>Bacteria</taxon>
        <taxon>Bacillati</taxon>
        <taxon>Bacillota</taxon>
        <taxon>Bacilli</taxon>
        <taxon>Bacillales</taxon>
        <taxon>Thermoactinomycetaceae</taxon>
        <taxon>Thermoactinomyces</taxon>
    </lineage>
</organism>
<dbReference type="EMBL" id="JACEOL010000067">
    <property type="protein sequence ID" value="MBA4603768.1"/>
    <property type="molecule type" value="Genomic_DNA"/>
</dbReference>
<proteinExistence type="inferred from homology"/>
<reference evidence="7 8" key="1">
    <citation type="submission" date="2020-07" db="EMBL/GenBank/DDBJ databases">
        <title>Thermoactinomyces phylogeny.</title>
        <authorList>
            <person name="Dunlap C."/>
        </authorList>
    </citation>
    <scope>NUCLEOTIDE SEQUENCE [LARGE SCALE GENOMIC DNA]</scope>
    <source>
        <strain evidence="7 8">AMNI-1</strain>
    </source>
</reference>
<evidence type="ECO:0000256" key="1">
    <source>
        <dbReference type="ARBA" id="ARBA00005854"/>
    </source>
</evidence>
<dbReference type="InterPro" id="IPR029752">
    <property type="entry name" value="D-isomer_DH_CS1"/>
</dbReference>
<dbReference type="Pfam" id="PF00389">
    <property type="entry name" value="2-Hacid_dh"/>
    <property type="match status" value="1"/>
</dbReference>